<name>A0A0H3D142_AMYMU</name>
<evidence type="ECO:0000313" key="4">
    <source>
        <dbReference type="Proteomes" id="UP000000328"/>
    </source>
</evidence>
<dbReference type="EMBL" id="CP002000">
    <property type="protein sequence ID" value="ADJ43904.1"/>
    <property type="molecule type" value="Genomic_DNA"/>
</dbReference>
<dbReference type="Proteomes" id="UP000000328">
    <property type="component" value="Chromosome"/>
</dbReference>
<dbReference type="eggNOG" id="ENOG5033MQQ">
    <property type="taxonomic scope" value="Bacteria"/>
</dbReference>
<dbReference type="RefSeq" id="WP_013223985.1">
    <property type="nucleotide sequence ID" value="NC_014318.1"/>
</dbReference>
<protein>
    <submittedName>
        <fullName evidence="3">Uncharacterized protein</fullName>
    </submittedName>
</protein>
<keyword evidence="2" id="KW-1133">Transmembrane helix</keyword>
<dbReference type="GeneID" id="92869885"/>
<keyword evidence="2" id="KW-0812">Transmembrane</keyword>
<evidence type="ECO:0000256" key="2">
    <source>
        <dbReference type="SAM" id="Phobius"/>
    </source>
</evidence>
<feature type="region of interest" description="Disordered" evidence="1">
    <location>
        <begin position="41"/>
        <end position="64"/>
    </location>
</feature>
<organism evidence="3 4">
    <name type="scientific">Amycolatopsis mediterranei (strain U-32)</name>
    <dbReference type="NCBI Taxonomy" id="749927"/>
    <lineage>
        <taxon>Bacteria</taxon>
        <taxon>Bacillati</taxon>
        <taxon>Actinomycetota</taxon>
        <taxon>Actinomycetes</taxon>
        <taxon>Pseudonocardiales</taxon>
        <taxon>Pseudonocardiaceae</taxon>
        <taxon>Amycolatopsis</taxon>
    </lineage>
</organism>
<proteinExistence type="predicted"/>
<feature type="transmembrane region" description="Helical" evidence="2">
    <location>
        <begin position="12"/>
        <end position="31"/>
    </location>
</feature>
<gene>
    <name evidence="3" type="ordered locus">AMED_2098</name>
</gene>
<accession>A0A0H3D142</accession>
<evidence type="ECO:0000313" key="3">
    <source>
        <dbReference type="EMBL" id="ADJ43904.1"/>
    </source>
</evidence>
<dbReference type="AlphaFoldDB" id="A0A0H3D142"/>
<dbReference type="PATRIC" id="fig|749927.5.peg.2165"/>
<sequence>MTTPAPSSRQRWLVPVVVVVLSVTVGGGLLAREIYRRPDQPADDASIAVSTPSPSSIGAPAAVDDDVRMTDDAKRHPQADAVRRVLEKYFTAINTKQYAQWTDVVTDERAAAQTQTDWRRGVRTTKDSDALVYRIERSSGNSLRVLVGFTSRQAVEDAPLFFREPCIKWRLVLPMVLDNKALKIAAAVDGGPPPEHEKC</sequence>
<dbReference type="OrthoDB" id="5181866at2"/>
<dbReference type="KEGG" id="amd:AMED_2098"/>
<keyword evidence="2" id="KW-0472">Membrane</keyword>
<reference evidence="3 4" key="1">
    <citation type="journal article" date="2010" name="Cell Res.">
        <title>Complete genome sequence of the rifamycin SV-producing Amycolatopsis mediterranei U32 revealed its genetic characteristics in phylogeny and metabolism.</title>
        <authorList>
            <person name="Zhao W."/>
            <person name="Zhong Y."/>
            <person name="Yuan H."/>
            <person name="Wang J."/>
            <person name="Zheng H."/>
            <person name="Wang Y."/>
            <person name="Cen X."/>
            <person name="Xu F."/>
            <person name="Bai J."/>
            <person name="Han X."/>
            <person name="Lu G."/>
            <person name="Zhu Y."/>
            <person name="Shao Z."/>
            <person name="Yan H."/>
            <person name="Li C."/>
            <person name="Peng N."/>
            <person name="Zhang Z."/>
            <person name="Zhang Y."/>
            <person name="Lin W."/>
            <person name="Fan Y."/>
            <person name="Qin Z."/>
            <person name="Hu Y."/>
            <person name="Zhu B."/>
            <person name="Wang S."/>
            <person name="Ding X."/>
            <person name="Zhao G.P."/>
        </authorList>
    </citation>
    <scope>NUCLEOTIDE SEQUENCE [LARGE SCALE GENOMIC DNA]</scope>
    <source>
        <strain evidence="4">U-32</strain>
    </source>
</reference>
<dbReference type="HOGENOM" id="CLU_119379_0_0_11"/>
<evidence type="ECO:0000256" key="1">
    <source>
        <dbReference type="SAM" id="MobiDB-lite"/>
    </source>
</evidence>